<evidence type="ECO:0000259" key="1">
    <source>
        <dbReference type="PROSITE" id="PS51340"/>
    </source>
</evidence>
<dbReference type="GO" id="GO:0030170">
    <property type="term" value="F:pyridoxal phosphate binding"/>
    <property type="evidence" value="ECO:0007669"/>
    <property type="project" value="InterPro"/>
</dbReference>
<reference evidence="2 3" key="2">
    <citation type="journal article" date="2011" name="Stand. Genomic Sci.">
        <title>Complete genome sequence of Truepera radiovictrix type strain (RQ-24).</title>
        <authorList>
            <person name="Ivanova N."/>
            <person name="Rohde C."/>
            <person name="Munk C."/>
            <person name="Nolan M."/>
            <person name="Lucas S."/>
            <person name="Del Rio T.G."/>
            <person name="Tice H."/>
            <person name="Deshpande S."/>
            <person name="Cheng J.F."/>
            <person name="Tapia R."/>
            <person name="Han C."/>
            <person name="Goodwin L."/>
            <person name="Pitluck S."/>
            <person name="Liolios K."/>
            <person name="Mavromatis K."/>
            <person name="Mikhailova N."/>
            <person name="Pati A."/>
            <person name="Chen A."/>
            <person name="Palaniappan K."/>
            <person name="Land M."/>
            <person name="Hauser L."/>
            <person name="Chang Y.J."/>
            <person name="Jeffries C.D."/>
            <person name="Brambilla E."/>
            <person name="Rohde M."/>
            <person name="Goker M."/>
            <person name="Tindall B.J."/>
            <person name="Woyke T."/>
            <person name="Bristow J."/>
            <person name="Eisen J.A."/>
            <person name="Markowitz V."/>
            <person name="Hugenholtz P."/>
            <person name="Kyrpides N.C."/>
            <person name="Klenk H.P."/>
            <person name="Lapidus A."/>
        </authorList>
    </citation>
    <scope>NUCLEOTIDE SEQUENCE [LARGE SCALE GENOMIC DNA]</scope>
    <source>
        <strain evidence="3">DSM 17093 / CIP 108686 / LMG 22925 / RQ-24</strain>
    </source>
</reference>
<dbReference type="Gene3D" id="2.40.33.20">
    <property type="entry name" value="PK beta-barrel domain-like"/>
    <property type="match status" value="1"/>
</dbReference>
<dbReference type="eggNOG" id="COG2258">
    <property type="taxonomic scope" value="Bacteria"/>
</dbReference>
<feature type="domain" description="MOSC" evidence="1">
    <location>
        <begin position="44"/>
        <end position="177"/>
    </location>
</feature>
<dbReference type="RefSeq" id="WP_013177054.1">
    <property type="nucleotide sequence ID" value="NC_014221.1"/>
</dbReference>
<proteinExistence type="predicted"/>
<dbReference type="STRING" id="649638.Trad_0537"/>
<dbReference type="KEGG" id="tra:Trad_0537"/>
<dbReference type="PROSITE" id="PS51340">
    <property type="entry name" value="MOSC"/>
    <property type="match status" value="1"/>
</dbReference>
<name>D7CSQ7_TRURR</name>
<dbReference type="GO" id="GO:0003824">
    <property type="term" value="F:catalytic activity"/>
    <property type="evidence" value="ECO:0007669"/>
    <property type="project" value="InterPro"/>
</dbReference>
<dbReference type="InterPro" id="IPR005302">
    <property type="entry name" value="MoCF_Sase_C"/>
</dbReference>
<evidence type="ECO:0000313" key="3">
    <source>
        <dbReference type="Proteomes" id="UP000000379"/>
    </source>
</evidence>
<dbReference type="OrthoDB" id="1550913at2"/>
<evidence type="ECO:0000313" key="2">
    <source>
        <dbReference type="EMBL" id="ADI13674.1"/>
    </source>
</evidence>
<sequence>MSPRPSDAAPAERPSTVPALLATLPQRGRLEAIVLRKERRGAAERVARAEAVAGVGLVGDHRSARAQPRPSGRQVSLIQAEHLPVIAALAGLPDASELPERLRRNLVVSGVNLIALQGWRFRVGEVVLESSGLCHPCSRMEAALGPGGYNAVRGHGGLLARALTGGSLVVGDPVVPLERLPLSQP</sequence>
<reference evidence="3" key="1">
    <citation type="submission" date="2010-05" db="EMBL/GenBank/DDBJ databases">
        <title>The complete genome of Truepera radiovictris DSM 17093.</title>
        <authorList>
            <consortium name="US DOE Joint Genome Institute (JGI-PGF)"/>
            <person name="Lucas S."/>
            <person name="Copeland A."/>
            <person name="Lapidus A."/>
            <person name="Glavina del Rio T."/>
            <person name="Dalin E."/>
            <person name="Tice H."/>
            <person name="Bruce D."/>
            <person name="Goodwin L."/>
            <person name="Pitluck S."/>
            <person name="Kyrpides N."/>
            <person name="Mavromatis K."/>
            <person name="Ovchinnikova G."/>
            <person name="Munk A.C."/>
            <person name="Detter J.C."/>
            <person name="Han C."/>
            <person name="Tapia R."/>
            <person name="Land M."/>
            <person name="Hauser L."/>
            <person name="Markowitz V."/>
            <person name="Cheng J.-F."/>
            <person name="Hugenholtz P."/>
            <person name="Woyke T."/>
            <person name="Wu D."/>
            <person name="Tindall B."/>
            <person name="Pomrenke H.G."/>
            <person name="Brambilla E."/>
            <person name="Klenk H.-P."/>
            <person name="Eisen J.A."/>
        </authorList>
    </citation>
    <scope>NUCLEOTIDE SEQUENCE [LARGE SCALE GENOMIC DNA]</scope>
    <source>
        <strain evidence="3">DSM 17093 / CIP 108686 / LMG 22925 / RQ-24</strain>
    </source>
</reference>
<dbReference type="EMBL" id="CP002049">
    <property type="protein sequence ID" value="ADI13674.1"/>
    <property type="molecule type" value="Genomic_DNA"/>
</dbReference>
<dbReference type="GO" id="GO:0030151">
    <property type="term" value="F:molybdenum ion binding"/>
    <property type="evidence" value="ECO:0007669"/>
    <property type="project" value="InterPro"/>
</dbReference>
<dbReference type="InterPro" id="IPR011037">
    <property type="entry name" value="Pyrv_Knase-like_insert_dom_sf"/>
</dbReference>
<dbReference type="PANTHER" id="PTHR36930">
    <property type="entry name" value="METAL-SULFUR CLUSTER BIOSYNTHESIS PROTEINS YUAD-RELATED"/>
    <property type="match status" value="1"/>
</dbReference>
<dbReference type="Pfam" id="PF03473">
    <property type="entry name" value="MOSC"/>
    <property type="match status" value="1"/>
</dbReference>
<dbReference type="PANTHER" id="PTHR36930:SF1">
    <property type="entry name" value="MOSC DOMAIN-CONTAINING PROTEIN"/>
    <property type="match status" value="1"/>
</dbReference>
<dbReference type="SUPFAM" id="SSF50800">
    <property type="entry name" value="PK beta-barrel domain-like"/>
    <property type="match status" value="1"/>
</dbReference>
<dbReference type="Proteomes" id="UP000000379">
    <property type="component" value="Chromosome"/>
</dbReference>
<gene>
    <name evidence="2" type="ordered locus">Trad_0537</name>
</gene>
<organism evidence="2 3">
    <name type="scientific">Truepera radiovictrix (strain DSM 17093 / CIP 108686 / LMG 22925 / RQ-24)</name>
    <dbReference type="NCBI Taxonomy" id="649638"/>
    <lineage>
        <taxon>Bacteria</taxon>
        <taxon>Thermotogati</taxon>
        <taxon>Deinococcota</taxon>
        <taxon>Deinococci</taxon>
        <taxon>Trueperales</taxon>
        <taxon>Trueperaceae</taxon>
        <taxon>Truepera</taxon>
    </lineage>
</organism>
<accession>D7CSQ7</accession>
<dbReference type="HOGENOM" id="CLU_104911_2_0_0"/>
<protein>
    <submittedName>
        <fullName evidence="2">MOSC domain containing protein</fullName>
    </submittedName>
</protein>
<dbReference type="InterPro" id="IPR052716">
    <property type="entry name" value="MOSC_domain"/>
</dbReference>
<keyword evidence="3" id="KW-1185">Reference proteome</keyword>
<dbReference type="AlphaFoldDB" id="D7CSQ7"/>